<dbReference type="AlphaFoldDB" id="A0A150G7M8"/>
<reference evidence="3" key="1">
    <citation type="journal article" date="2016" name="Nat. Commun.">
        <title>The Gonium pectorale genome demonstrates co-option of cell cycle regulation during the evolution of multicellularity.</title>
        <authorList>
            <person name="Hanschen E.R."/>
            <person name="Marriage T.N."/>
            <person name="Ferris P.J."/>
            <person name="Hamaji T."/>
            <person name="Toyoda A."/>
            <person name="Fujiyama A."/>
            <person name="Neme R."/>
            <person name="Noguchi H."/>
            <person name="Minakuchi Y."/>
            <person name="Suzuki M."/>
            <person name="Kawai-Toyooka H."/>
            <person name="Smith D.R."/>
            <person name="Sparks H."/>
            <person name="Anderson J."/>
            <person name="Bakaric R."/>
            <person name="Luria V."/>
            <person name="Karger A."/>
            <person name="Kirschner M.W."/>
            <person name="Durand P.M."/>
            <person name="Michod R.E."/>
            <person name="Nozaki H."/>
            <person name="Olson B.J."/>
        </authorList>
    </citation>
    <scope>NUCLEOTIDE SEQUENCE [LARGE SCALE GENOMIC DNA]</scope>
    <source>
        <strain evidence="3">NIES-2863</strain>
    </source>
</reference>
<feature type="region of interest" description="Disordered" evidence="1">
    <location>
        <begin position="40"/>
        <end position="84"/>
    </location>
</feature>
<proteinExistence type="predicted"/>
<evidence type="ECO:0000256" key="1">
    <source>
        <dbReference type="SAM" id="MobiDB-lite"/>
    </source>
</evidence>
<name>A0A150G7M8_GONPE</name>
<dbReference type="Proteomes" id="UP000075714">
    <property type="component" value="Unassembled WGS sequence"/>
</dbReference>
<sequence length="297" mass="31546">MLNNVEPSVSGDESPTLGGRFVGVDGAAFSHDVVDTAVQTEQSAMMAPPRSTRKTAGVHDIGTAITPRSSSGTPALMPSEEPQMRWGARSSVLDSGVPSEDDDVKILPSRSDQLKHSPAAALLRSLEAEASIKQSPAELVPFLRQLRPDMDWSSSEPIPEVAAAAAAVEEAVPEIMALMSHDPAAEIAPRIMMTPGMGAAGRRPRPHPCLVGGGSRLHFDATAEVRGDGGKEREFSSISSVSIIQSDLEDVMVFEEPVRTVGAPNKRQTRNTPRKIGRPFFGFFAALSSCSRAPKAL</sequence>
<keyword evidence="3" id="KW-1185">Reference proteome</keyword>
<evidence type="ECO:0000313" key="2">
    <source>
        <dbReference type="EMBL" id="KXZ45844.1"/>
    </source>
</evidence>
<dbReference type="EMBL" id="LSYV01000051">
    <property type="protein sequence ID" value="KXZ45844.1"/>
    <property type="molecule type" value="Genomic_DNA"/>
</dbReference>
<gene>
    <name evidence="2" type="ORF">GPECTOR_50g638</name>
</gene>
<comment type="caution">
    <text evidence="2">The sequence shown here is derived from an EMBL/GenBank/DDBJ whole genome shotgun (WGS) entry which is preliminary data.</text>
</comment>
<organism evidence="2 3">
    <name type="scientific">Gonium pectorale</name>
    <name type="common">Green alga</name>
    <dbReference type="NCBI Taxonomy" id="33097"/>
    <lineage>
        <taxon>Eukaryota</taxon>
        <taxon>Viridiplantae</taxon>
        <taxon>Chlorophyta</taxon>
        <taxon>core chlorophytes</taxon>
        <taxon>Chlorophyceae</taxon>
        <taxon>CS clade</taxon>
        <taxon>Chlamydomonadales</taxon>
        <taxon>Volvocaceae</taxon>
        <taxon>Gonium</taxon>
    </lineage>
</organism>
<protein>
    <submittedName>
        <fullName evidence="2">Uncharacterized protein</fullName>
    </submittedName>
</protein>
<evidence type="ECO:0000313" key="3">
    <source>
        <dbReference type="Proteomes" id="UP000075714"/>
    </source>
</evidence>
<accession>A0A150G7M8</accession>